<keyword evidence="2" id="KW-1185">Reference proteome</keyword>
<dbReference type="HOGENOM" id="CLU_2372418_0_0_1"/>
<protein>
    <submittedName>
        <fullName evidence="1">Uncharacterized protein</fullName>
    </submittedName>
</protein>
<accession>A0A017SMX4</accession>
<name>A0A017SMX4_ASPRC</name>
<proteinExistence type="predicted"/>
<dbReference type="AlphaFoldDB" id="A0A017SMX4"/>
<reference evidence="2" key="1">
    <citation type="journal article" date="2014" name="Nat. Commun.">
        <title>Genomic adaptations of the halophilic Dead Sea filamentous fungus Eurotium rubrum.</title>
        <authorList>
            <person name="Kis-Papo T."/>
            <person name="Weig A.R."/>
            <person name="Riley R."/>
            <person name="Persoh D."/>
            <person name="Salamov A."/>
            <person name="Sun H."/>
            <person name="Lipzen A."/>
            <person name="Wasser S.P."/>
            <person name="Rambold G."/>
            <person name="Grigoriev I.V."/>
            <person name="Nevo E."/>
        </authorList>
    </citation>
    <scope>NUCLEOTIDE SEQUENCE [LARGE SCALE GENOMIC DNA]</scope>
    <source>
        <strain evidence="2">CBS 135680</strain>
    </source>
</reference>
<dbReference type="Proteomes" id="UP000019804">
    <property type="component" value="Unassembled WGS sequence"/>
</dbReference>
<dbReference type="EMBL" id="KK088414">
    <property type="protein sequence ID" value="EYE97969.1"/>
    <property type="molecule type" value="Genomic_DNA"/>
</dbReference>
<evidence type="ECO:0000313" key="2">
    <source>
        <dbReference type="Proteomes" id="UP000019804"/>
    </source>
</evidence>
<dbReference type="GeneID" id="63693268"/>
<organism evidence="1 2">
    <name type="scientific">Aspergillus ruber (strain CBS 135680)</name>
    <dbReference type="NCBI Taxonomy" id="1388766"/>
    <lineage>
        <taxon>Eukaryota</taxon>
        <taxon>Fungi</taxon>
        <taxon>Dikarya</taxon>
        <taxon>Ascomycota</taxon>
        <taxon>Pezizomycotina</taxon>
        <taxon>Eurotiomycetes</taxon>
        <taxon>Eurotiomycetidae</taxon>
        <taxon>Eurotiales</taxon>
        <taxon>Aspergillaceae</taxon>
        <taxon>Aspergillus</taxon>
        <taxon>Aspergillus subgen. Aspergillus</taxon>
    </lineage>
</organism>
<dbReference type="RefSeq" id="XP_040641657.1">
    <property type="nucleotide sequence ID" value="XM_040778144.1"/>
</dbReference>
<gene>
    <name evidence="1" type="ORF">EURHEDRAFT_264931</name>
</gene>
<sequence length="95" mass="10537">MQAAAFLASHSPFINQRPCCLLILFLGMKSLPLVRHNIQYITFVVEDAEYKLLTIPIQEHPNVAVYISASSAIDDLVHTNTSTKTQHRNADGATD</sequence>
<evidence type="ECO:0000313" key="1">
    <source>
        <dbReference type="EMBL" id="EYE97969.1"/>
    </source>
</evidence>